<reference evidence="1" key="1">
    <citation type="submission" date="2020-05" db="EMBL/GenBank/DDBJ databases">
        <title>Mycena genomes resolve the evolution of fungal bioluminescence.</title>
        <authorList>
            <person name="Tsai I.J."/>
        </authorList>
    </citation>
    <scope>NUCLEOTIDE SEQUENCE</scope>
    <source>
        <strain evidence="1">160909Yilan</strain>
    </source>
</reference>
<evidence type="ECO:0000313" key="2">
    <source>
        <dbReference type="Proteomes" id="UP000623467"/>
    </source>
</evidence>
<dbReference type="AlphaFoldDB" id="A0A8H6ZBE3"/>
<keyword evidence="2" id="KW-1185">Reference proteome</keyword>
<dbReference type="Proteomes" id="UP000623467">
    <property type="component" value="Unassembled WGS sequence"/>
</dbReference>
<name>A0A8H6ZBE3_9AGAR</name>
<gene>
    <name evidence="1" type="ORF">MSAN_00325500</name>
</gene>
<sequence>MSARLVYASFDVDVGFNPIVKVEIPSIPTCAHAHLLQLTERQTTTFRGDTTGACLEAILLQLKAPLQVKAQLDNYDDGSQPRTLIGSAIDTRLLEFECPDLQLRNDNREMLCASRADPTGHSTATSLSPRFLGRTLIG</sequence>
<accession>A0A8H6ZBE3</accession>
<organism evidence="1 2">
    <name type="scientific">Mycena sanguinolenta</name>
    <dbReference type="NCBI Taxonomy" id="230812"/>
    <lineage>
        <taxon>Eukaryota</taxon>
        <taxon>Fungi</taxon>
        <taxon>Dikarya</taxon>
        <taxon>Basidiomycota</taxon>
        <taxon>Agaricomycotina</taxon>
        <taxon>Agaricomycetes</taxon>
        <taxon>Agaricomycetidae</taxon>
        <taxon>Agaricales</taxon>
        <taxon>Marasmiineae</taxon>
        <taxon>Mycenaceae</taxon>
        <taxon>Mycena</taxon>
    </lineage>
</organism>
<protein>
    <submittedName>
        <fullName evidence="1">Uncharacterized protein</fullName>
    </submittedName>
</protein>
<proteinExistence type="predicted"/>
<evidence type="ECO:0000313" key="1">
    <source>
        <dbReference type="EMBL" id="KAF7374414.1"/>
    </source>
</evidence>
<comment type="caution">
    <text evidence="1">The sequence shown here is derived from an EMBL/GenBank/DDBJ whole genome shotgun (WGS) entry which is preliminary data.</text>
</comment>
<dbReference type="EMBL" id="JACAZH010000002">
    <property type="protein sequence ID" value="KAF7374414.1"/>
    <property type="molecule type" value="Genomic_DNA"/>
</dbReference>